<dbReference type="Gene3D" id="3.40.190.10">
    <property type="entry name" value="Periplasmic binding protein-like II"/>
    <property type="match status" value="1"/>
</dbReference>
<keyword evidence="1" id="KW-1133">Transmembrane helix</keyword>
<dbReference type="OrthoDB" id="6226411at2759"/>
<accession>A0A2T7NHU8</accession>
<comment type="caution">
    <text evidence="2">The sequence shown here is derived from an EMBL/GenBank/DDBJ whole genome shotgun (WGS) entry which is preliminary data.</text>
</comment>
<organism evidence="2 3">
    <name type="scientific">Pomacea canaliculata</name>
    <name type="common">Golden apple snail</name>
    <dbReference type="NCBI Taxonomy" id="400727"/>
    <lineage>
        <taxon>Eukaryota</taxon>
        <taxon>Metazoa</taxon>
        <taxon>Spiralia</taxon>
        <taxon>Lophotrochozoa</taxon>
        <taxon>Mollusca</taxon>
        <taxon>Gastropoda</taxon>
        <taxon>Caenogastropoda</taxon>
        <taxon>Architaenioglossa</taxon>
        <taxon>Ampullarioidea</taxon>
        <taxon>Ampullariidae</taxon>
        <taxon>Pomacea</taxon>
    </lineage>
</organism>
<keyword evidence="3" id="KW-1185">Reference proteome</keyword>
<dbReference type="AlphaFoldDB" id="A0A2T7NHU8"/>
<evidence type="ECO:0000313" key="3">
    <source>
        <dbReference type="Proteomes" id="UP000245119"/>
    </source>
</evidence>
<keyword evidence="1" id="KW-0812">Transmembrane</keyword>
<evidence type="ECO:0000256" key="1">
    <source>
        <dbReference type="SAM" id="Phobius"/>
    </source>
</evidence>
<dbReference type="SUPFAM" id="SSF53850">
    <property type="entry name" value="Periplasmic binding protein-like II"/>
    <property type="match status" value="1"/>
</dbReference>
<protein>
    <submittedName>
        <fullName evidence="2">Uncharacterized protein</fullName>
    </submittedName>
</protein>
<reference evidence="2 3" key="1">
    <citation type="submission" date="2018-04" db="EMBL/GenBank/DDBJ databases">
        <title>The genome of golden apple snail Pomacea canaliculata provides insight into stress tolerance and invasive adaptation.</title>
        <authorList>
            <person name="Liu C."/>
            <person name="Liu B."/>
            <person name="Ren Y."/>
            <person name="Zhang Y."/>
            <person name="Wang H."/>
            <person name="Li S."/>
            <person name="Jiang F."/>
            <person name="Yin L."/>
            <person name="Zhang G."/>
            <person name="Qian W."/>
            <person name="Fan W."/>
        </authorList>
    </citation>
    <scope>NUCLEOTIDE SEQUENCE [LARGE SCALE GENOMIC DNA]</scope>
    <source>
        <strain evidence="2">SZHN2017</strain>
        <tissue evidence="2">Muscle</tissue>
    </source>
</reference>
<dbReference type="PANTHER" id="PTHR42996:SF1">
    <property type="entry name" value="PHOSPHATE-BINDING PROTEIN PSTS"/>
    <property type="match status" value="1"/>
</dbReference>
<dbReference type="Proteomes" id="UP000245119">
    <property type="component" value="Linkage Group LG12"/>
</dbReference>
<sequence length="298" mass="33075">MQAINPNCKLPSHEILVIARSDDSGTTSMFTEALSSFSYEWNVTFGVFSAGVNRTTDSPQVWDSSIIHMLADGNFGMLGLVKSVRYSIGYMSTSTARDHSLSFAYIQNQHGEFTQPTKESVQAAMDSWATDSNLTRRLADGHLPGAYPIASYSYLIMYRTKMTQCDSAKELVRAVVLTTPSAQRDCEAKEMVPLSDKVAQRVQQEVLQTVRCQGRSTWNEMQADMEAENAAKKTWILPVAISLPIFAAIVLTLLGYIAWQRYKLVSLCCGVQFPQTITNALKFPFNLSNGHSLPDITD</sequence>
<feature type="transmembrane region" description="Helical" evidence="1">
    <location>
        <begin position="235"/>
        <end position="257"/>
    </location>
</feature>
<dbReference type="EMBL" id="PZQS01000012">
    <property type="protein sequence ID" value="PVD20744.1"/>
    <property type="molecule type" value="Genomic_DNA"/>
</dbReference>
<dbReference type="InterPro" id="IPR050962">
    <property type="entry name" value="Phosphate-bind_PstS"/>
</dbReference>
<proteinExistence type="predicted"/>
<name>A0A2T7NHU8_POMCA</name>
<gene>
    <name evidence="2" type="ORF">C0Q70_18905</name>
</gene>
<evidence type="ECO:0000313" key="2">
    <source>
        <dbReference type="EMBL" id="PVD20744.1"/>
    </source>
</evidence>
<keyword evidence="1" id="KW-0472">Membrane</keyword>
<dbReference type="PANTHER" id="PTHR42996">
    <property type="entry name" value="PHOSPHATE-BINDING PROTEIN PSTS"/>
    <property type="match status" value="1"/>
</dbReference>